<feature type="transmembrane region" description="Helical" evidence="1">
    <location>
        <begin position="74"/>
        <end position="93"/>
    </location>
</feature>
<feature type="transmembrane region" description="Helical" evidence="1">
    <location>
        <begin position="12"/>
        <end position="31"/>
    </location>
</feature>
<sequence>MNRSSNLKTPFLYGLIGSVLLGAVLGIIAVLRNTWHWFEVQVMLTTVIVAVSSLCGLACDSFRTPKGMNLMPKAGLAFVGMAAALLLTGVWGEVDSEEYWKATICVCIIAVAIVHVGLLSIAKLASRFQWVYLVGSQIIFGFALLLCATVIGQIESSEVWRLIAALSIVVAAISLVIPILHRISRMGSRGDTLQSPVVDRNLASIDDEIGRLQIRIAELQRLKETMTS</sequence>
<dbReference type="EMBL" id="CP036525">
    <property type="protein sequence ID" value="QDT01861.1"/>
    <property type="molecule type" value="Genomic_DNA"/>
</dbReference>
<keyword evidence="1" id="KW-0812">Transmembrane</keyword>
<dbReference type="Proteomes" id="UP000318538">
    <property type="component" value="Chromosome"/>
</dbReference>
<keyword evidence="1" id="KW-1133">Transmembrane helix</keyword>
<dbReference type="RefSeq" id="WP_145167685.1">
    <property type="nucleotide sequence ID" value="NZ_CP036525.1"/>
</dbReference>
<evidence type="ECO:0000313" key="2">
    <source>
        <dbReference type="EMBL" id="QDT01861.1"/>
    </source>
</evidence>
<evidence type="ECO:0000256" key="1">
    <source>
        <dbReference type="SAM" id="Phobius"/>
    </source>
</evidence>
<proteinExistence type="predicted"/>
<organism evidence="2 3">
    <name type="scientific">Rubripirellula lacrimiformis</name>
    <dbReference type="NCBI Taxonomy" id="1930273"/>
    <lineage>
        <taxon>Bacteria</taxon>
        <taxon>Pseudomonadati</taxon>
        <taxon>Planctomycetota</taxon>
        <taxon>Planctomycetia</taxon>
        <taxon>Pirellulales</taxon>
        <taxon>Pirellulaceae</taxon>
        <taxon>Rubripirellula</taxon>
    </lineage>
</organism>
<gene>
    <name evidence="2" type="ORF">K227x_02300</name>
</gene>
<feature type="transmembrane region" description="Helical" evidence="1">
    <location>
        <begin position="160"/>
        <end position="180"/>
    </location>
</feature>
<name>A0A517N400_9BACT</name>
<keyword evidence="3" id="KW-1185">Reference proteome</keyword>
<accession>A0A517N400</accession>
<feature type="transmembrane region" description="Helical" evidence="1">
    <location>
        <begin position="43"/>
        <end position="62"/>
    </location>
</feature>
<protein>
    <submittedName>
        <fullName evidence="2">Uncharacterized protein</fullName>
    </submittedName>
</protein>
<dbReference type="AlphaFoldDB" id="A0A517N400"/>
<dbReference type="OrthoDB" id="268344at2"/>
<feature type="transmembrane region" description="Helical" evidence="1">
    <location>
        <begin position="130"/>
        <end position="154"/>
    </location>
</feature>
<dbReference type="KEGG" id="rlc:K227x_02300"/>
<feature type="transmembrane region" description="Helical" evidence="1">
    <location>
        <begin position="99"/>
        <end position="118"/>
    </location>
</feature>
<reference evidence="2 3" key="1">
    <citation type="submission" date="2019-02" db="EMBL/GenBank/DDBJ databases">
        <title>Deep-cultivation of Planctomycetes and their phenomic and genomic characterization uncovers novel biology.</title>
        <authorList>
            <person name="Wiegand S."/>
            <person name="Jogler M."/>
            <person name="Boedeker C."/>
            <person name="Pinto D."/>
            <person name="Vollmers J."/>
            <person name="Rivas-Marin E."/>
            <person name="Kohn T."/>
            <person name="Peeters S.H."/>
            <person name="Heuer A."/>
            <person name="Rast P."/>
            <person name="Oberbeckmann S."/>
            <person name="Bunk B."/>
            <person name="Jeske O."/>
            <person name="Meyerdierks A."/>
            <person name="Storesund J.E."/>
            <person name="Kallscheuer N."/>
            <person name="Luecker S."/>
            <person name="Lage O.M."/>
            <person name="Pohl T."/>
            <person name="Merkel B.J."/>
            <person name="Hornburger P."/>
            <person name="Mueller R.-W."/>
            <person name="Bruemmer F."/>
            <person name="Labrenz M."/>
            <person name="Spormann A.M."/>
            <person name="Op den Camp H."/>
            <person name="Overmann J."/>
            <person name="Amann R."/>
            <person name="Jetten M.S.M."/>
            <person name="Mascher T."/>
            <person name="Medema M.H."/>
            <person name="Devos D.P."/>
            <person name="Kaster A.-K."/>
            <person name="Ovreas L."/>
            <person name="Rohde M."/>
            <person name="Galperin M.Y."/>
            <person name="Jogler C."/>
        </authorList>
    </citation>
    <scope>NUCLEOTIDE SEQUENCE [LARGE SCALE GENOMIC DNA]</scope>
    <source>
        <strain evidence="2 3">K22_7</strain>
    </source>
</reference>
<evidence type="ECO:0000313" key="3">
    <source>
        <dbReference type="Proteomes" id="UP000318538"/>
    </source>
</evidence>
<keyword evidence="1" id="KW-0472">Membrane</keyword>